<dbReference type="EMBL" id="CP019728">
    <property type="protein sequence ID" value="AQS54200.1"/>
    <property type="molecule type" value="Genomic_DNA"/>
</dbReference>
<feature type="region of interest" description="Disordered" evidence="1">
    <location>
        <begin position="355"/>
        <end position="383"/>
    </location>
</feature>
<feature type="compositionally biased region" description="Basic and acidic residues" evidence="1">
    <location>
        <begin position="107"/>
        <end position="129"/>
    </location>
</feature>
<evidence type="ECO:0000313" key="4">
    <source>
        <dbReference type="Proteomes" id="UP000188993"/>
    </source>
</evidence>
<evidence type="ECO:0000256" key="1">
    <source>
        <dbReference type="SAM" id="MobiDB-lite"/>
    </source>
</evidence>
<protein>
    <recommendedName>
        <fullName evidence="2">Flagellar hook-length control protein-like C-terminal domain-containing protein</fullName>
    </recommendedName>
</protein>
<evidence type="ECO:0000259" key="2">
    <source>
        <dbReference type="Pfam" id="PF02120"/>
    </source>
</evidence>
<dbReference type="InterPro" id="IPR038610">
    <property type="entry name" value="FliK-like_C_sf"/>
</dbReference>
<dbReference type="Proteomes" id="UP000188993">
    <property type="component" value="Chromosome"/>
</dbReference>
<feature type="domain" description="Flagellar hook-length control protein-like C-terminal" evidence="2">
    <location>
        <begin position="280"/>
        <end position="337"/>
    </location>
</feature>
<organism evidence="3 4">
    <name type="scientific">Jeotgalibaca dankookensis</name>
    <dbReference type="NCBI Taxonomy" id="708126"/>
    <lineage>
        <taxon>Bacteria</taxon>
        <taxon>Bacillati</taxon>
        <taxon>Bacillota</taxon>
        <taxon>Bacilli</taxon>
        <taxon>Lactobacillales</taxon>
        <taxon>Carnobacteriaceae</taxon>
        <taxon>Jeotgalibaca</taxon>
    </lineage>
</organism>
<dbReference type="AlphaFoldDB" id="A0A1S6IRT5"/>
<dbReference type="STRING" id="708126.BW727_101876"/>
<gene>
    <name evidence="3" type="ORF">BW727_101876</name>
</gene>
<feature type="region of interest" description="Disordered" evidence="1">
    <location>
        <begin position="44"/>
        <end position="65"/>
    </location>
</feature>
<feature type="compositionally biased region" description="Polar residues" evidence="1">
    <location>
        <begin position="355"/>
        <end position="368"/>
    </location>
</feature>
<dbReference type="Pfam" id="PF02120">
    <property type="entry name" value="Flg_hook"/>
    <property type="match status" value="1"/>
</dbReference>
<dbReference type="Gene3D" id="3.30.750.140">
    <property type="match status" value="1"/>
</dbReference>
<dbReference type="RefSeq" id="WP_062467795.1">
    <property type="nucleotide sequence ID" value="NZ_BBYN01000003.1"/>
</dbReference>
<proteinExistence type="predicted"/>
<reference evidence="3 4" key="1">
    <citation type="journal article" date="2014" name="Int. J. Syst. Evol. Microbiol.">
        <title>Jeotgalibaca dankookensis gen. nov., sp. nov., a member of the family Carnobacteriaceae, isolated from seujeot (Korean traditional food).</title>
        <authorList>
            <person name="Lee D.G."/>
            <person name="Trujillo M.E."/>
            <person name="Kang H."/>
            <person name="Ahn T.Y."/>
        </authorList>
    </citation>
    <scope>NUCLEOTIDE SEQUENCE [LARGE SCALE GENOMIC DNA]</scope>
    <source>
        <strain evidence="3 4">EX-07</strain>
    </source>
</reference>
<sequence length="397" mass="44966">MRELENTIETSPLVKIAAQNKILPTPIEDAFLFRQFLNDFQAEEPQVKNEQEDNKQEKQLEELSKESTIEPVITEAIYALIRPKTPVITLDVSCEEKSKSIQTPNRIPREMKEVAETQKDQPDSKKEKLVDHSFKPTINGEEVQDESEIPKNSIDVLTLGESESANQAISTNRPLQELNQLNREISDLMRIHIEKTPVQEIPTVIPVKDQVQSKSISSDLEKKLSEPENAGQVIAKDWSVQTAVPKKLDTFEIKVHEPNQLSREISDLITVTVKKMPLEKTSTASVHVKLSPEKLGDLEIELTWRGDQVEAKIIVSKPEMKQQLVDQLAIIHEQLPKNPIVQVIMIEVKPPIDLSQQSYPRKQTQSPPKNRHTSNGRGEEETEISDNLALLGLSLYV</sequence>
<accession>A0A1S6IRT5</accession>
<name>A0A1S6IRT5_9LACT</name>
<keyword evidence="4" id="KW-1185">Reference proteome</keyword>
<feature type="region of interest" description="Disordered" evidence="1">
    <location>
        <begin position="99"/>
        <end position="129"/>
    </location>
</feature>
<feature type="compositionally biased region" description="Basic and acidic residues" evidence="1">
    <location>
        <begin position="45"/>
        <end position="65"/>
    </location>
</feature>
<dbReference type="KEGG" id="jda:BW727_101876"/>
<dbReference type="InterPro" id="IPR021136">
    <property type="entry name" value="Flagellar_hook_control-like_C"/>
</dbReference>
<evidence type="ECO:0000313" key="3">
    <source>
        <dbReference type="EMBL" id="AQS54200.1"/>
    </source>
</evidence>